<dbReference type="Proteomes" id="UP000034588">
    <property type="component" value="Unassembled WGS sequence"/>
</dbReference>
<accession>A0A0G1W2Q4</accession>
<organism evidence="1 2">
    <name type="scientific">Candidatus Gottesmanbacteria bacterium GW2011_GWB1_49_7</name>
    <dbReference type="NCBI Taxonomy" id="1618448"/>
    <lineage>
        <taxon>Bacteria</taxon>
        <taxon>Candidatus Gottesmaniibacteriota</taxon>
    </lineage>
</organism>
<evidence type="ECO:0000313" key="1">
    <source>
        <dbReference type="EMBL" id="KKW12998.1"/>
    </source>
</evidence>
<sequence>MTEAYTTWIAQYAVRNNNVLAGFCYSASVEMQKAFPELILCRGYVYESREHWWLKTLDGEIVDPTAAQFTIFCEVLLKSDYEEYSPEIHGPEPIGRCMKCGDYCYESVEGASSIACGTECLAELNEYYNGKIKFAR</sequence>
<dbReference type="AlphaFoldDB" id="A0A0G1W2Q4"/>
<name>A0A0G1W2Q4_9BACT</name>
<gene>
    <name evidence="1" type="ORF">UY48_C0006G0051</name>
</gene>
<dbReference type="EMBL" id="LCQD01000006">
    <property type="protein sequence ID" value="KKW12998.1"/>
    <property type="molecule type" value="Genomic_DNA"/>
</dbReference>
<evidence type="ECO:0000313" key="2">
    <source>
        <dbReference type="Proteomes" id="UP000034588"/>
    </source>
</evidence>
<proteinExistence type="predicted"/>
<protein>
    <submittedName>
        <fullName evidence="1">Uncharacterized protein</fullName>
    </submittedName>
</protein>
<reference evidence="1 2" key="1">
    <citation type="journal article" date="2015" name="Nature">
        <title>rRNA introns, odd ribosomes, and small enigmatic genomes across a large radiation of phyla.</title>
        <authorList>
            <person name="Brown C.T."/>
            <person name="Hug L.A."/>
            <person name="Thomas B.C."/>
            <person name="Sharon I."/>
            <person name="Castelle C.J."/>
            <person name="Singh A."/>
            <person name="Wilkins M.J."/>
            <person name="Williams K.H."/>
            <person name="Banfield J.F."/>
        </authorList>
    </citation>
    <scope>NUCLEOTIDE SEQUENCE [LARGE SCALE GENOMIC DNA]</scope>
</reference>
<comment type="caution">
    <text evidence="1">The sequence shown here is derived from an EMBL/GenBank/DDBJ whole genome shotgun (WGS) entry which is preliminary data.</text>
</comment>